<reference evidence="2 3" key="1">
    <citation type="submission" date="2022-10" db="EMBL/GenBank/DDBJ databases">
        <title>Paucibacter sp. hw1 Genome sequencing.</title>
        <authorList>
            <person name="Park S."/>
        </authorList>
    </citation>
    <scope>NUCLEOTIDE SEQUENCE [LARGE SCALE GENOMIC DNA]</scope>
    <source>
        <strain evidence="3">hw1</strain>
    </source>
</reference>
<evidence type="ECO:0000313" key="2">
    <source>
        <dbReference type="EMBL" id="MDC8774581.1"/>
    </source>
</evidence>
<comment type="caution">
    <text evidence="2">The sequence shown here is derived from an EMBL/GenBank/DDBJ whole genome shotgun (WGS) entry which is preliminary data.</text>
</comment>
<dbReference type="EMBL" id="JAQQXT010000033">
    <property type="protein sequence ID" value="MDC8774581.1"/>
    <property type="molecule type" value="Genomic_DNA"/>
</dbReference>
<organism evidence="2 3">
    <name type="scientific">Roseateles albus</name>
    <dbReference type="NCBI Taxonomy" id="2987525"/>
    <lineage>
        <taxon>Bacteria</taxon>
        <taxon>Pseudomonadati</taxon>
        <taxon>Pseudomonadota</taxon>
        <taxon>Betaproteobacteria</taxon>
        <taxon>Burkholderiales</taxon>
        <taxon>Sphaerotilaceae</taxon>
        <taxon>Roseateles</taxon>
    </lineage>
</organism>
<sequence>MEPPTGKGRYYNGLLQFMALLHVSRALSSSLSRADQSTLAGRTGQLAAQPIRPRRPCAPPAFHNGAATIHRMPAPPLSRYGRGGRNWSDLQNSFCRSKQLKQFLVRLAVMVRIDVAKPSGVPSGRPAA</sequence>
<proteinExistence type="predicted"/>
<keyword evidence="3" id="KW-1185">Reference proteome</keyword>
<feature type="non-terminal residue" evidence="2">
    <location>
        <position position="128"/>
    </location>
</feature>
<evidence type="ECO:0000313" key="3">
    <source>
        <dbReference type="Proteomes" id="UP001221189"/>
    </source>
</evidence>
<protein>
    <submittedName>
        <fullName evidence="2">Uncharacterized protein</fullName>
    </submittedName>
</protein>
<evidence type="ECO:0000256" key="1">
    <source>
        <dbReference type="SAM" id="MobiDB-lite"/>
    </source>
</evidence>
<feature type="region of interest" description="Disordered" evidence="1">
    <location>
        <begin position="32"/>
        <end position="77"/>
    </location>
</feature>
<dbReference type="Proteomes" id="UP001221189">
    <property type="component" value="Unassembled WGS sequence"/>
</dbReference>
<name>A0ABT5KKX0_9BURK</name>
<gene>
    <name evidence="2" type="ORF">PRZ03_23710</name>
</gene>
<accession>A0ABT5KKX0</accession>